<dbReference type="Pfam" id="PF13187">
    <property type="entry name" value="Fer4_9"/>
    <property type="match status" value="1"/>
</dbReference>
<dbReference type="InterPro" id="IPR029479">
    <property type="entry name" value="Nitroreductase"/>
</dbReference>
<evidence type="ECO:0000256" key="5">
    <source>
        <dbReference type="ARBA" id="ARBA00023014"/>
    </source>
</evidence>
<evidence type="ECO:0000256" key="1">
    <source>
        <dbReference type="ARBA" id="ARBA00007118"/>
    </source>
</evidence>
<dbReference type="PANTHER" id="PTHR43673:SF10">
    <property type="entry name" value="NADH DEHYDROGENASE_NAD(P)H NITROREDUCTASE XCC3605-RELATED"/>
    <property type="match status" value="1"/>
</dbReference>
<dbReference type="GO" id="GO:0016491">
    <property type="term" value="F:oxidoreductase activity"/>
    <property type="evidence" value="ECO:0007669"/>
    <property type="project" value="UniProtKB-KW"/>
</dbReference>
<dbReference type="Gene3D" id="3.40.109.10">
    <property type="entry name" value="NADH Oxidase"/>
    <property type="match status" value="1"/>
</dbReference>
<dbReference type="HOGENOM" id="CLU_070764_2_0_7"/>
<dbReference type="GO" id="GO:0046872">
    <property type="term" value="F:metal ion binding"/>
    <property type="evidence" value="ECO:0007669"/>
    <property type="project" value="UniProtKB-KW"/>
</dbReference>
<dbReference type="EMBL" id="CP002085">
    <property type="protein sequence ID" value="ADK83638.1"/>
    <property type="molecule type" value="Genomic_DNA"/>
</dbReference>
<feature type="domain" description="4Fe-4S ferredoxin-type" evidence="6">
    <location>
        <begin position="2"/>
        <end position="31"/>
    </location>
</feature>
<keyword evidence="4" id="KW-0408">Iron</keyword>
<proteinExistence type="inferred from homology"/>
<evidence type="ECO:0000259" key="6">
    <source>
        <dbReference type="PROSITE" id="PS51379"/>
    </source>
</evidence>
<dbReference type="OrthoDB" id="368873at2"/>
<dbReference type="Gene3D" id="3.30.70.20">
    <property type="match status" value="1"/>
</dbReference>
<dbReference type="Pfam" id="PF00881">
    <property type="entry name" value="Nitroreductase"/>
    <property type="match status" value="1"/>
</dbReference>
<dbReference type="AlphaFoldDB" id="E1QGC6"/>
<dbReference type="KEGG" id="dbr:Deba_0261"/>
<dbReference type="RefSeq" id="WP_013257094.1">
    <property type="nucleotide sequence ID" value="NC_014365.1"/>
</dbReference>
<gene>
    <name evidence="7" type="ordered locus">Deba_0261</name>
</gene>
<sequence>MGLLIVDEDKCKQDNLCVADCPVQIMHMPEGGYPQVIAGAEAFCIACGHCVAVCPFGAISHPQVKSEDCPPIVKENAVSQAQAKQFLRSRRSIRQFKKDASASRAELEQLMDMARYAQTGHNSQSIHWKIYTKPADVHDVAAGVAAWMERLVEKNDPMAQMMNMAVIVKAFKNGVDFIMRGAPHLAVCHAHAEDRFADRSADIALTYLELYAPTLGLGTCWAGYFQAAALFWPPLQALLDLPEGHVVKAGLMIGKPNVKYFRCPERKPLRAQWV</sequence>
<dbReference type="Proteomes" id="UP000009047">
    <property type="component" value="Chromosome"/>
</dbReference>
<dbReference type="InterPro" id="IPR000415">
    <property type="entry name" value="Nitroreductase-like"/>
</dbReference>
<reference evidence="7 8" key="1">
    <citation type="journal article" date="2010" name="Stand. Genomic Sci.">
        <title>Complete genome sequence of Desulfarculus baarsii type strain (2st14).</title>
        <authorList>
            <person name="Sun H."/>
            <person name="Spring S."/>
            <person name="Lapidus A."/>
            <person name="Davenport K."/>
            <person name="Del Rio T.G."/>
            <person name="Tice H."/>
            <person name="Nolan M."/>
            <person name="Copeland A."/>
            <person name="Cheng J.F."/>
            <person name="Lucas S."/>
            <person name="Tapia R."/>
            <person name="Goodwin L."/>
            <person name="Pitluck S."/>
            <person name="Ivanova N."/>
            <person name="Pagani I."/>
            <person name="Mavromatis K."/>
            <person name="Ovchinnikova G."/>
            <person name="Pati A."/>
            <person name="Chen A."/>
            <person name="Palaniappan K."/>
            <person name="Hauser L."/>
            <person name="Chang Y.J."/>
            <person name="Jeffries C.D."/>
            <person name="Detter J.C."/>
            <person name="Han C."/>
            <person name="Rohde M."/>
            <person name="Brambilla E."/>
            <person name="Goker M."/>
            <person name="Woyke T."/>
            <person name="Bristow J."/>
            <person name="Eisen J.A."/>
            <person name="Markowitz V."/>
            <person name="Hugenholtz P."/>
            <person name="Kyrpides N.C."/>
            <person name="Klenk H.P."/>
            <person name="Land M."/>
        </authorList>
    </citation>
    <scope>NUCLEOTIDE SEQUENCE [LARGE SCALE GENOMIC DNA]</scope>
    <source>
        <strain evidence="8">ATCC 33931 / DSM 2075 / LMG 7858 / VKM B-1802 / 2st14</strain>
    </source>
</reference>
<dbReference type="PROSITE" id="PS51379">
    <property type="entry name" value="4FE4S_FER_2"/>
    <property type="match status" value="2"/>
</dbReference>
<dbReference type="eggNOG" id="COG0778">
    <property type="taxonomic scope" value="Bacteria"/>
</dbReference>
<keyword evidence="3" id="KW-0560">Oxidoreductase</keyword>
<protein>
    <submittedName>
        <fullName evidence="7">Nitroreductase</fullName>
    </submittedName>
</protein>
<dbReference type="GO" id="GO:0051536">
    <property type="term" value="F:iron-sulfur cluster binding"/>
    <property type="evidence" value="ECO:0007669"/>
    <property type="project" value="UniProtKB-KW"/>
</dbReference>
<keyword evidence="8" id="KW-1185">Reference proteome</keyword>
<accession>E1QGC6</accession>
<evidence type="ECO:0000256" key="4">
    <source>
        <dbReference type="ARBA" id="ARBA00023004"/>
    </source>
</evidence>
<evidence type="ECO:0000256" key="2">
    <source>
        <dbReference type="ARBA" id="ARBA00022723"/>
    </source>
</evidence>
<evidence type="ECO:0000256" key="3">
    <source>
        <dbReference type="ARBA" id="ARBA00023002"/>
    </source>
</evidence>
<dbReference type="eggNOG" id="COG1146">
    <property type="taxonomic scope" value="Bacteria"/>
</dbReference>
<dbReference type="InterPro" id="IPR017900">
    <property type="entry name" value="4Fe4S_Fe_S_CS"/>
</dbReference>
<organism evidence="7 8">
    <name type="scientific">Desulfarculus baarsii (strain ATCC 33931 / DSM 2075 / LMG 7858 / VKM B-1802 / 2st14)</name>
    <dbReference type="NCBI Taxonomy" id="644282"/>
    <lineage>
        <taxon>Bacteria</taxon>
        <taxon>Pseudomonadati</taxon>
        <taxon>Thermodesulfobacteriota</taxon>
        <taxon>Desulfarculia</taxon>
        <taxon>Desulfarculales</taxon>
        <taxon>Desulfarculaceae</taxon>
        <taxon>Desulfarculus</taxon>
    </lineage>
</organism>
<dbReference type="PROSITE" id="PS00198">
    <property type="entry name" value="4FE4S_FER_1"/>
    <property type="match status" value="1"/>
</dbReference>
<dbReference type="SUPFAM" id="SSF54862">
    <property type="entry name" value="4Fe-4S ferredoxins"/>
    <property type="match status" value="1"/>
</dbReference>
<dbReference type="STRING" id="644282.Deba_0261"/>
<keyword evidence="5" id="KW-0411">Iron-sulfur</keyword>
<keyword evidence="2" id="KW-0479">Metal-binding</keyword>
<dbReference type="SUPFAM" id="SSF55469">
    <property type="entry name" value="FMN-dependent nitroreductase-like"/>
    <property type="match status" value="1"/>
</dbReference>
<dbReference type="InterPro" id="IPR017896">
    <property type="entry name" value="4Fe4S_Fe-S-bd"/>
</dbReference>
<name>E1QGC6_DESB2</name>
<dbReference type="PANTHER" id="PTHR43673">
    <property type="entry name" value="NAD(P)H NITROREDUCTASE YDGI-RELATED"/>
    <property type="match status" value="1"/>
</dbReference>
<dbReference type="CDD" id="cd02143">
    <property type="entry name" value="nitroreductase_FeS-like"/>
    <property type="match status" value="1"/>
</dbReference>
<comment type="similarity">
    <text evidence="1">Belongs to the nitroreductase family.</text>
</comment>
<evidence type="ECO:0000313" key="8">
    <source>
        <dbReference type="Proteomes" id="UP000009047"/>
    </source>
</evidence>
<evidence type="ECO:0000313" key="7">
    <source>
        <dbReference type="EMBL" id="ADK83638.1"/>
    </source>
</evidence>
<feature type="domain" description="4Fe-4S ferredoxin-type" evidence="6">
    <location>
        <begin position="34"/>
        <end position="64"/>
    </location>
</feature>